<protein>
    <recommendedName>
        <fullName evidence="4">Damage-regulated import facilitator 1</fullName>
    </recommendedName>
</protein>
<dbReference type="AlphaFoldDB" id="A0A1B2J9A5"/>
<evidence type="ECO:0000256" key="7">
    <source>
        <dbReference type="SAM" id="MobiDB-lite"/>
    </source>
</evidence>
<evidence type="ECO:0000256" key="1">
    <source>
        <dbReference type="ARBA" id="ARBA00004123"/>
    </source>
</evidence>
<evidence type="ECO:0000256" key="2">
    <source>
        <dbReference type="ARBA" id="ARBA00004496"/>
    </source>
</evidence>
<keyword evidence="9" id="KW-1185">Reference proteome</keyword>
<dbReference type="GO" id="GO:0005737">
    <property type="term" value="C:cytoplasm"/>
    <property type="evidence" value="ECO:0007669"/>
    <property type="project" value="UniProtKB-SubCell"/>
</dbReference>
<evidence type="ECO:0000256" key="4">
    <source>
        <dbReference type="ARBA" id="ARBA00021625"/>
    </source>
</evidence>
<feature type="region of interest" description="Disordered" evidence="7">
    <location>
        <begin position="40"/>
        <end position="78"/>
    </location>
</feature>
<keyword evidence="6" id="KW-0539">Nucleus</keyword>
<comment type="similarity">
    <text evidence="3">Belongs to the DIF1/spd1 family.</text>
</comment>
<comment type="subcellular location">
    <subcellularLocation>
        <location evidence="2">Cytoplasm</location>
    </subcellularLocation>
    <subcellularLocation>
        <location evidence="1">Nucleus</location>
    </subcellularLocation>
</comment>
<feature type="region of interest" description="Disordered" evidence="7">
    <location>
        <begin position="1"/>
        <end position="24"/>
    </location>
</feature>
<keyword evidence="5" id="KW-0963">Cytoplasm</keyword>
<gene>
    <name evidence="8" type="primary">DIF1</name>
    <name evidence="8" type="ORF">ATY40_BA7500438</name>
</gene>
<reference evidence="8 9" key="1">
    <citation type="submission" date="2016-02" db="EMBL/GenBank/DDBJ databases">
        <title>Comparative genomic and transcriptomic foundation for Pichia pastoris.</title>
        <authorList>
            <person name="Love K.R."/>
            <person name="Shah K.A."/>
            <person name="Whittaker C.A."/>
            <person name="Wu J."/>
            <person name="Bartlett M.C."/>
            <person name="Ma D."/>
            <person name="Leeson R.L."/>
            <person name="Priest M."/>
            <person name="Young S.K."/>
            <person name="Love J.C."/>
        </authorList>
    </citation>
    <scope>NUCLEOTIDE SEQUENCE [LARGE SCALE GENOMIC DNA]</scope>
    <source>
        <strain evidence="8 9">ATCC 28485</strain>
    </source>
</reference>
<dbReference type="Proteomes" id="UP000094565">
    <property type="component" value="Chromosome 1"/>
</dbReference>
<evidence type="ECO:0000313" key="8">
    <source>
        <dbReference type="EMBL" id="ANZ74582.1"/>
    </source>
</evidence>
<dbReference type="InterPro" id="IPR013900">
    <property type="entry name" value="RNR_inhibitor"/>
</dbReference>
<evidence type="ECO:0000313" key="9">
    <source>
        <dbReference type="Proteomes" id="UP000094565"/>
    </source>
</evidence>
<evidence type="ECO:0000256" key="3">
    <source>
        <dbReference type="ARBA" id="ARBA00005459"/>
    </source>
</evidence>
<organism evidence="8 9">
    <name type="scientific">Komagataella pastoris</name>
    <name type="common">Yeast</name>
    <name type="synonym">Pichia pastoris</name>
    <dbReference type="NCBI Taxonomy" id="4922"/>
    <lineage>
        <taxon>Eukaryota</taxon>
        <taxon>Fungi</taxon>
        <taxon>Dikarya</taxon>
        <taxon>Ascomycota</taxon>
        <taxon>Saccharomycotina</taxon>
        <taxon>Pichiomycetes</taxon>
        <taxon>Pichiales</taxon>
        <taxon>Pichiaceae</taxon>
        <taxon>Komagataella</taxon>
    </lineage>
</organism>
<evidence type="ECO:0000256" key="6">
    <source>
        <dbReference type="ARBA" id="ARBA00023242"/>
    </source>
</evidence>
<dbReference type="Pfam" id="PF08591">
    <property type="entry name" value="RNR_inhib"/>
    <property type="match status" value="1"/>
</dbReference>
<dbReference type="OrthoDB" id="4072855at2759"/>
<proteinExistence type="inferred from homology"/>
<sequence>MSDPSRYKKQNMYSELPKRQDESTEALQTVGMRIRKAVADGYQVPPPEPVTTSFGPRRTALPDHLQEPPSLLYGGSTASSLSEWQNDVSLTNKRKFEDYDDSKNFQGPDSDFLTKNRDLQGFQQVYGTLRFDEDF</sequence>
<evidence type="ECO:0000256" key="5">
    <source>
        <dbReference type="ARBA" id="ARBA00022490"/>
    </source>
</evidence>
<dbReference type="GO" id="GO:0005634">
    <property type="term" value="C:nucleus"/>
    <property type="evidence" value="ECO:0007669"/>
    <property type="project" value="UniProtKB-SubCell"/>
</dbReference>
<name>A0A1B2J9A5_PICPA</name>
<accession>A0A1B2J9A5</accession>
<dbReference type="EMBL" id="CP014584">
    <property type="protein sequence ID" value="ANZ74582.1"/>
    <property type="molecule type" value="Genomic_DNA"/>
</dbReference>